<evidence type="ECO:0000256" key="4">
    <source>
        <dbReference type="ARBA" id="ARBA00022833"/>
    </source>
</evidence>
<feature type="repeat" description="CHCR" evidence="7">
    <location>
        <begin position="513"/>
        <end position="687"/>
    </location>
</feature>
<feature type="domain" description="Pep3/Vps18 beta-propeller" evidence="8">
    <location>
        <begin position="39"/>
        <end position="316"/>
    </location>
</feature>
<organism evidence="10 11">
    <name type="scientific">Candida albicans (strain WO-1)</name>
    <name type="common">Yeast</name>
    <dbReference type="NCBI Taxonomy" id="294748"/>
    <lineage>
        <taxon>Eukaryota</taxon>
        <taxon>Fungi</taxon>
        <taxon>Dikarya</taxon>
        <taxon>Ascomycota</taxon>
        <taxon>Saccharomycotina</taxon>
        <taxon>Pichiomycetes</taxon>
        <taxon>Debaryomycetaceae</taxon>
        <taxon>Candida/Lodderomyces clade</taxon>
        <taxon>Candida</taxon>
    </lineage>
</organism>
<dbReference type="GO" id="GO:0006886">
    <property type="term" value="P:intracellular protein transport"/>
    <property type="evidence" value="ECO:0007669"/>
    <property type="project" value="UniProtKB-UniRule"/>
</dbReference>
<proteinExistence type="inferred from homology"/>
<keyword evidence="4" id="KW-0862">Zinc</keyword>
<dbReference type="GO" id="GO:0005768">
    <property type="term" value="C:endosome"/>
    <property type="evidence" value="ECO:0007669"/>
    <property type="project" value="TreeGrafter"/>
</dbReference>
<dbReference type="InterPro" id="IPR058919">
    <property type="entry name" value="Pep3/Vps18_RING_C"/>
</dbReference>
<keyword evidence="2" id="KW-0479">Metal-binding</keyword>
<dbReference type="EMBL" id="CM000312">
    <property type="protein sequence ID" value="EEQ46656.1"/>
    <property type="molecule type" value="Genomic_DNA"/>
</dbReference>
<accession>C4YSF3</accession>
<evidence type="ECO:0000256" key="1">
    <source>
        <dbReference type="ARBA" id="ARBA00010454"/>
    </source>
</evidence>
<dbReference type="GO" id="GO:0030674">
    <property type="term" value="F:protein-macromolecule adaptor activity"/>
    <property type="evidence" value="ECO:0007669"/>
    <property type="project" value="TreeGrafter"/>
</dbReference>
<evidence type="ECO:0000259" key="8">
    <source>
        <dbReference type="Pfam" id="PF05131"/>
    </source>
</evidence>
<dbReference type="InterPro" id="IPR007810">
    <property type="entry name" value="Pep3/Vps18_beta-prop"/>
</dbReference>
<dbReference type="InterPro" id="IPR055358">
    <property type="entry name" value="CHCR"/>
</dbReference>
<dbReference type="Pfam" id="PF26148">
    <property type="entry name" value="VPS18_RING_C"/>
    <property type="match status" value="1"/>
</dbReference>
<name>C4YSF3_CANAW</name>
<dbReference type="VEuPathDB" id="FungiDB:CAWG_05018"/>
<dbReference type="Proteomes" id="UP000001429">
    <property type="component" value="Chromosome 6"/>
</dbReference>
<evidence type="ECO:0000256" key="3">
    <source>
        <dbReference type="ARBA" id="ARBA00022771"/>
    </source>
</evidence>
<evidence type="ECO:0008006" key="12">
    <source>
        <dbReference type="Google" id="ProtNLM"/>
    </source>
</evidence>
<evidence type="ECO:0000256" key="7">
    <source>
        <dbReference type="PROSITE-ProRule" id="PRU01006"/>
    </source>
</evidence>
<dbReference type="GO" id="GO:0007033">
    <property type="term" value="P:vacuole organization"/>
    <property type="evidence" value="ECO:0007669"/>
    <property type="project" value="TreeGrafter"/>
</dbReference>
<dbReference type="OrthoDB" id="1845386at2759"/>
<dbReference type="Pfam" id="PF05131">
    <property type="entry name" value="Pep3_Vps18"/>
    <property type="match status" value="1"/>
</dbReference>
<evidence type="ECO:0000313" key="11">
    <source>
        <dbReference type="Proteomes" id="UP000001429"/>
    </source>
</evidence>
<dbReference type="OMA" id="KFFVFPC"/>
<evidence type="ECO:0000256" key="2">
    <source>
        <dbReference type="ARBA" id="ARBA00022723"/>
    </source>
</evidence>
<dbReference type="PaxDb" id="5476-C4YSF3"/>
<protein>
    <recommendedName>
        <fullName evidence="12">RING-type domain-containing protein</fullName>
    </recommendedName>
</protein>
<dbReference type="PANTHER" id="PTHR23323">
    <property type="entry name" value="VACUOLAR PROTEIN SORTING-ASSOCIATED PROTEIN"/>
    <property type="match status" value="1"/>
</dbReference>
<sequence>MLSNGHKTKSIKSETNSSYTVHSLDQQQASICDNLQQAKFELESVHLQFSLSNKLNKLLVSSNIMYILLANVVYKIDLDNPSQVENYALPGKVTNAWLNPNGQTLIVQIEEQAYYALEKKVFKSLKFKNIEVTSIAFSNHNMVVGTKDGIIYVYEKSLKQVYKVDSPVQGVMFSNDYSQINVLANSLYTWDCFDTSYVELQKVFKTGQPPVIKSINPPGIFTSNPQNYVYISSDNEIITNDEEMQLDRVDEEFSQIAFTPHHLIGIEGNTLKIYNKLNKQLQELSLSENKIRGIAVDNLFNTYWVYTKNSIYEFVIENESISVWYDYYKMGKYSEALKYLDEDDEANFSKRDLVLIKQGYDYLQRGGFGISSDDLSLQIQGIQILAKSTEPFEKVCLMLLNHKQSDALLIEYLLAKLDKKNKVRMVVLSAWIIELMVRNDDSRVYEFIKTNYKLLDRPTMYQILNSEKLIFYAELIEDYNFILKYYIDKKNWALAVKTLIKLYTKGDIELVYENATILLMNYPKVTETWLKLDLEYEKLLPALLKHQEQAIHFLQQVIMDKHYKKNKQLNNAYLCLLITKPGTDKQIIKFINFTSNFDTNFILRLCISHEKFHPAVLIYIEIGLFDQALELALKHDLTSLAEFILNKYDEDKQVEGIKLEDANYNVKRKLWLKFAKYLIDKSDDLNETLHHIVNVSMLDLKDLLPLFPETISINNFKDEIVESLNEYNKRIVHLSLDMNNSSEHLREMKKKVIYNKKKTNVAIIEPGEPCRKCGKLLVQENFVYFPNCHHAFHKECMKKNQCLLCNDFLNL</sequence>
<dbReference type="HOGENOM" id="CLU_003488_0_0_1"/>
<keyword evidence="11" id="KW-1185">Reference proteome</keyword>
<evidence type="ECO:0000313" key="10">
    <source>
        <dbReference type="EMBL" id="EEQ46656.1"/>
    </source>
</evidence>
<dbReference type="GO" id="GO:0007032">
    <property type="term" value="P:endosome organization"/>
    <property type="evidence" value="ECO:0007669"/>
    <property type="project" value="TreeGrafter"/>
</dbReference>
<dbReference type="GO" id="GO:0006904">
    <property type="term" value="P:vesicle docking involved in exocytosis"/>
    <property type="evidence" value="ECO:0007669"/>
    <property type="project" value="TreeGrafter"/>
</dbReference>
<dbReference type="AlphaFoldDB" id="C4YSF3"/>
<reference evidence="10 11" key="1">
    <citation type="journal article" date="2009" name="Nature">
        <title>Evolution of pathogenicity and sexual reproduction in eight Candida genomes.</title>
        <authorList>
            <person name="Butler G."/>
            <person name="Rasmussen M.D."/>
            <person name="Lin M.F."/>
            <person name="Santos M.A."/>
            <person name="Sakthikumar S."/>
            <person name="Munro C.A."/>
            <person name="Rheinbay E."/>
            <person name="Grabherr M."/>
            <person name="Forche A."/>
            <person name="Reedy J.L."/>
            <person name="Agrafioti I."/>
            <person name="Arnaud M.B."/>
            <person name="Bates S."/>
            <person name="Brown A.J."/>
            <person name="Brunke S."/>
            <person name="Costanzo M.C."/>
            <person name="Fitzpatrick D.A."/>
            <person name="de Groot P.W."/>
            <person name="Harris D."/>
            <person name="Hoyer L.L."/>
            <person name="Hube B."/>
            <person name="Klis F.M."/>
            <person name="Kodira C."/>
            <person name="Lennard N."/>
            <person name="Logue M.E."/>
            <person name="Martin R."/>
            <person name="Neiman A.M."/>
            <person name="Nikolaou E."/>
            <person name="Quail M.A."/>
            <person name="Quinn J."/>
            <person name="Santos M.C."/>
            <person name="Schmitzberger F.F."/>
            <person name="Sherlock G."/>
            <person name="Shah P."/>
            <person name="Silverstein K.A."/>
            <person name="Skrzypek M.S."/>
            <person name="Soll D."/>
            <person name="Staggs R."/>
            <person name="Stansfield I."/>
            <person name="Stumpf M.P."/>
            <person name="Sudbery P.E."/>
            <person name="Srikantha T."/>
            <person name="Zeng Q."/>
            <person name="Berman J."/>
            <person name="Berriman M."/>
            <person name="Heitman J."/>
            <person name="Gow N.A."/>
            <person name="Lorenz M.C."/>
            <person name="Birren B.W."/>
            <person name="Kellis M."/>
            <person name="Cuomo C.A."/>
        </authorList>
    </citation>
    <scope>NUCLEOTIDE SEQUENCE [LARGE SCALE GENOMIC DNA]</scope>
    <source>
        <strain evidence="10 11">WO-1</strain>
    </source>
</reference>
<dbReference type="PANTHER" id="PTHR23323:SF26">
    <property type="entry name" value="VACUOLAR PROTEIN SORTING-ASSOCIATED PROTEIN 18 HOMOLOG"/>
    <property type="match status" value="1"/>
</dbReference>
<dbReference type="InterPro" id="IPR000547">
    <property type="entry name" value="Clathrin_H-chain/VPS_repeat"/>
</dbReference>
<gene>
    <name evidence="10" type="ORF">CAWG_05018</name>
</gene>
<comment type="similarity">
    <text evidence="1">Belongs to the VPS18 family.</text>
</comment>
<evidence type="ECO:0000259" key="9">
    <source>
        <dbReference type="Pfam" id="PF26148"/>
    </source>
</evidence>
<dbReference type="GO" id="GO:0030897">
    <property type="term" value="C:HOPS complex"/>
    <property type="evidence" value="ECO:0007669"/>
    <property type="project" value="TreeGrafter"/>
</dbReference>
<keyword evidence="3" id="KW-0863">Zinc-finger</keyword>
<evidence type="ECO:0000256" key="5">
    <source>
        <dbReference type="ARBA" id="ARBA00023136"/>
    </source>
</evidence>
<evidence type="ECO:0000256" key="6">
    <source>
        <dbReference type="ARBA" id="ARBA00029433"/>
    </source>
</evidence>
<dbReference type="Pfam" id="PF00637">
    <property type="entry name" value="Clathrin"/>
    <property type="match status" value="1"/>
</dbReference>
<dbReference type="GO" id="GO:0008270">
    <property type="term" value="F:zinc ion binding"/>
    <property type="evidence" value="ECO:0007669"/>
    <property type="project" value="UniProtKB-KW"/>
</dbReference>
<dbReference type="SUPFAM" id="SSF69322">
    <property type="entry name" value="Tricorn protease domain 2"/>
    <property type="match status" value="1"/>
</dbReference>
<feature type="domain" description="Pep3/Vps18 RING C-terminal" evidence="9">
    <location>
        <begin position="764"/>
        <end position="800"/>
    </location>
</feature>
<keyword evidence="5" id="KW-0472">Membrane</keyword>
<comment type="subcellular location">
    <subcellularLocation>
        <location evidence="6">Endomembrane system</location>
        <topology evidence="6">Peripheral membrane protein</topology>
        <orientation evidence="6">Cytoplasmic side</orientation>
    </subcellularLocation>
</comment>
<dbReference type="GO" id="GO:0098588">
    <property type="term" value="C:bounding membrane of organelle"/>
    <property type="evidence" value="ECO:0007669"/>
    <property type="project" value="UniProtKB-ARBA"/>
</dbReference>
<dbReference type="GO" id="GO:0048284">
    <property type="term" value="P:organelle fusion"/>
    <property type="evidence" value="ECO:0007669"/>
    <property type="project" value="TreeGrafter"/>
</dbReference>
<dbReference type="PROSITE" id="PS50236">
    <property type="entry name" value="CHCR"/>
    <property type="match status" value="1"/>
</dbReference>